<evidence type="ECO:0000256" key="5">
    <source>
        <dbReference type="ARBA" id="ARBA00023288"/>
    </source>
</evidence>
<evidence type="ECO:0000256" key="4">
    <source>
        <dbReference type="ARBA" id="ARBA00023139"/>
    </source>
</evidence>
<comment type="caution">
    <text evidence="9">The sequence shown here is derived from an EMBL/GenBank/DDBJ whole genome shotgun (WGS) entry which is preliminary data.</text>
</comment>
<proteinExistence type="inferred from homology"/>
<feature type="signal peptide" evidence="8">
    <location>
        <begin position="1"/>
        <end position="19"/>
    </location>
</feature>
<accession>A0A2P8DES4</accession>
<dbReference type="PROSITE" id="PS51257">
    <property type="entry name" value="PROKAR_LIPOPROTEIN"/>
    <property type="match status" value="1"/>
</dbReference>
<organism evidence="9 10">
    <name type="scientific">Murinocardiopsis flavida</name>
    <dbReference type="NCBI Taxonomy" id="645275"/>
    <lineage>
        <taxon>Bacteria</taxon>
        <taxon>Bacillati</taxon>
        <taxon>Actinomycetota</taxon>
        <taxon>Actinomycetes</taxon>
        <taxon>Streptosporangiales</taxon>
        <taxon>Nocardiopsidaceae</taxon>
        <taxon>Murinocardiopsis</taxon>
    </lineage>
</organism>
<evidence type="ECO:0000313" key="9">
    <source>
        <dbReference type="EMBL" id="PSK95689.1"/>
    </source>
</evidence>
<keyword evidence="2 8" id="KW-0732">Signal</keyword>
<evidence type="ECO:0000256" key="7">
    <source>
        <dbReference type="PIRSR" id="PIRSR002854-1"/>
    </source>
</evidence>
<comment type="subcellular location">
    <subcellularLocation>
        <location evidence="1">Membrane</location>
        <topology evidence="1">Lipid-anchor</topology>
    </subcellularLocation>
</comment>
<sequence length="274" mass="28818">MRRLATVATATAFVLGAAACGAPSEQAGSGSDTLRVGATAVPAGEVLAFVRDELAADAGLDLKIEEFSDYNAPNAALAEGDLDANLYQHEPFLKDYNANSGSDLVAVGDVYLPPLALYSEQITAVDELADGASVAVPNDATNEYRALLLLQEAGLVTLADDVEESTFSLSDIEDNPKKLDFKELDAAQLPRSLGDVDAAIVNANFALDAGLNADDAILKEEFEGSPYINVLATTADQRDDERIATLAELLTSDEVTEFIEKEYKGTVIPVAAAS</sequence>
<feature type="lipid moiety-binding region" description="S-diacylglycerol cysteine" evidence="7">
    <location>
        <position position="20"/>
    </location>
</feature>
<evidence type="ECO:0000313" key="10">
    <source>
        <dbReference type="Proteomes" id="UP000240542"/>
    </source>
</evidence>
<keyword evidence="3" id="KW-0472">Membrane</keyword>
<dbReference type="PANTHER" id="PTHR30429">
    <property type="entry name" value="D-METHIONINE-BINDING LIPOPROTEIN METQ"/>
    <property type="match status" value="1"/>
</dbReference>
<name>A0A2P8DES4_9ACTN</name>
<dbReference type="RefSeq" id="WP_106584619.1">
    <property type="nucleotide sequence ID" value="NZ_PYGA01000014.1"/>
</dbReference>
<dbReference type="OrthoDB" id="9812878at2"/>
<evidence type="ECO:0000256" key="6">
    <source>
        <dbReference type="PIRNR" id="PIRNR002854"/>
    </source>
</evidence>
<dbReference type="InterPro" id="IPR004872">
    <property type="entry name" value="Lipoprotein_NlpA"/>
</dbReference>
<dbReference type="Pfam" id="PF03180">
    <property type="entry name" value="Lipoprotein_9"/>
    <property type="match status" value="1"/>
</dbReference>
<keyword evidence="10" id="KW-1185">Reference proteome</keyword>
<dbReference type="EMBL" id="PYGA01000014">
    <property type="protein sequence ID" value="PSK95689.1"/>
    <property type="molecule type" value="Genomic_DNA"/>
</dbReference>
<evidence type="ECO:0000256" key="2">
    <source>
        <dbReference type="ARBA" id="ARBA00022729"/>
    </source>
</evidence>
<keyword evidence="5 6" id="KW-0449">Lipoprotein</keyword>
<evidence type="ECO:0000256" key="8">
    <source>
        <dbReference type="SAM" id="SignalP"/>
    </source>
</evidence>
<dbReference type="GO" id="GO:0016020">
    <property type="term" value="C:membrane"/>
    <property type="evidence" value="ECO:0007669"/>
    <property type="project" value="UniProtKB-SubCell"/>
</dbReference>
<gene>
    <name evidence="9" type="ORF">CLV63_114122</name>
</gene>
<comment type="similarity">
    <text evidence="6">Belongs to the nlpA lipoprotein family.</text>
</comment>
<protein>
    <recommendedName>
        <fullName evidence="6">Lipoprotein</fullName>
    </recommendedName>
</protein>
<keyword evidence="4" id="KW-0564">Palmitate</keyword>
<dbReference type="PANTHER" id="PTHR30429:SF0">
    <property type="entry name" value="METHIONINE-BINDING LIPOPROTEIN METQ"/>
    <property type="match status" value="1"/>
</dbReference>
<dbReference type="AlphaFoldDB" id="A0A2P8DES4"/>
<dbReference type="Gene3D" id="3.40.190.10">
    <property type="entry name" value="Periplasmic binding protein-like II"/>
    <property type="match status" value="2"/>
</dbReference>
<evidence type="ECO:0000256" key="3">
    <source>
        <dbReference type="ARBA" id="ARBA00023136"/>
    </source>
</evidence>
<dbReference type="SUPFAM" id="SSF53850">
    <property type="entry name" value="Periplasmic binding protein-like II"/>
    <property type="match status" value="1"/>
</dbReference>
<feature type="chain" id="PRO_5039071250" description="Lipoprotein" evidence="8">
    <location>
        <begin position="20"/>
        <end position="274"/>
    </location>
</feature>
<dbReference type="Proteomes" id="UP000240542">
    <property type="component" value="Unassembled WGS sequence"/>
</dbReference>
<evidence type="ECO:0000256" key="1">
    <source>
        <dbReference type="ARBA" id="ARBA00004635"/>
    </source>
</evidence>
<dbReference type="PIRSF" id="PIRSF002854">
    <property type="entry name" value="MetQ"/>
    <property type="match status" value="1"/>
</dbReference>
<reference evidence="9 10" key="1">
    <citation type="submission" date="2018-03" db="EMBL/GenBank/DDBJ databases">
        <title>Genomic Encyclopedia of Archaeal and Bacterial Type Strains, Phase II (KMG-II): from individual species to whole genera.</title>
        <authorList>
            <person name="Goeker M."/>
        </authorList>
    </citation>
    <scope>NUCLEOTIDE SEQUENCE [LARGE SCALE GENOMIC DNA]</scope>
    <source>
        <strain evidence="9 10">DSM 45312</strain>
    </source>
</reference>